<reference evidence="1 2" key="1">
    <citation type="submission" date="2023-04" db="EMBL/GenBank/DDBJ databases">
        <title>Funneling lignin-derived compounds into biodiesel using alkali-halophilic Citricoccus sp. P2.</title>
        <authorList>
            <person name="Luo C.-B."/>
        </authorList>
    </citation>
    <scope>NUCLEOTIDE SEQUENCE [LARGE SCALE GENOMIC DNA]</scope>
    <source>
        <strain evidence="1 2">P2</strain>
    </source>
</reference>
<organism evidence="1 2">
    <name type="scientific">Citricoccus muralis</name>
    <dbReference type="NCBI Taxonomy" id="169134"/>
    <lineage>
        <taxon>Bacteria</taxon>
        <taxon>Bacillati</taxon>
        <taxon>Actinomycetota</taxon>
        <taxon>Actinomycetes</taxon>
        <taxon>Micrococcales</taxon>
        <taxon>Micrococcaceae</taxon>
        <taxon>Citricoccus</taxon>
    </lineage>
</organism>
<dbReference type="Proteomes" id="UP001219037">
    <property type="component" value="Chromosome"/>
</dbReference>
<dbReference type="EMBL" id="CP121252">
    <property type="protein sequence ID" value="WFP16249.1"/>
    <property type="molecule type" value="Genomic_DNA"/>
</dbReference>
<evidence type="ECO:0000313" key="1">
    <source>
        <dbReference type="EMBL" id="WFP16249.1"/>
    </source>
</evidence>
<name>A0ABY8H538_9MICC</name>
<dbReference type="Pfam" id="PF10946">
    <property type="entry name" value="DUF2625"/>
    <property type="match status" value="1"/>
</dbReference>
<evidence type="ECO:0000313" key="2">
    <source>
        <dbReference type="Proteomes" id="UP001219037"/>
    </source>
</evidence>
<gene>
    <name evidence="1" type="ORF">P8192_12800</name>
</gene>
<dbReference type="InterPro" id="IPR021239">
    <property type="entry name" value="DUF2625"/>
</dbReference>
<accession>A0ABY8H538</accession>
<proteinExistence type="predicted"/>
<dbReference type="RefSeq" id="WP_278157402.1">
    <property type="nucleotide sequence ID" value="NZ_CP121252.1"/>
</dbReference>
<sequence length="223" mass="24476">MFFKRRPKPRNRSGSFNPFPADVDVWAGFESGIAKAPWEVENLHCDPQRSQQVMAQLELTEDSELGAMVAHTGGLVIDHGWVRLLGAGLGDLPDVATASPFTREDPHYLVLGVDVLGGIFAIDGTALGAGAGRLCYIDPTTMDAAQPTVRDLNVSHAQFMAWVLTGDVDKFYAPHRWDDWKEDIAGLSLNHGLDADRQPIRLSDLWEQAFPTVGLDVPRPQGF</sequence>
<protein>
    <submittedName>
        <fullName evidence="1">DUF2625 family protein</fullName>
    </submittedName>
</protein>
<keyword evidence="2" id="KW-1185">Reference proteome</keyword>